<dbReference type="AlphaFoldDB" id="A0A1G6KZ94"/>
<proteinExistence type="predicted"/>
<feature type="transmembrane region" description="Helical" evidence="1">
    <location>
        <begin position="124"/>
        <end position="140"/>
    </location>
</feature>
<dbReference type="NCBIfam" id="TIGR00341">
    <property type="entry name" value="TIGR00341 family protein"/>
    <property type="match status" value="1"/>
</dbReference>
<gene>
    <name evidence="2" type="ORF">SAMN05421734_10734</name>
</gene>
<protein>
    <submittedName>
        <fullName evidence="2">TIGR00341 family protein</fullName>
    </submittedName>
</protein>
<evidence type="ECO:0000256" key="1">
    <source>
        <dbReference type="SAM" id="Phobius"/>
    </source>
</evidence>
<dbReference type="Pfam" id="PF04087">
    <property type="entry name" value="DUF389"/>
    <property type="match status" value="1"/>
</dbReference>
<feature type="transmembrane region" description="Helical" evidence="1">
    <location>
        <begin position="242"/>
        <end position="262"/>
    </location>
</feature>
<evidence type="ECO:0000313" key="2">
    <source>
        <dbReference type="EMBL" id="SDC36141.1"/>
    </source>
</evidence>
<dbReference type="PANTHER" id="PTHR20992">
    <property type="entry name" value="AT15442P-RELATED"/>
    <property type="match status" value="1"/>
</dbReference>
<dbReference type="InterPro" id="IPR005240">
    <property type="entry name" value="DUF389"/>
</dbReference>
<feature type="transmembrane region" description="Helical" evidence="1">
    <location>
        <begin position="146"/>
        <end position="169"/>
    </location>
</feature>
<keyword evidence="1" id="KW-1133">Transmembrane helix</keyword>
<dbReference type="EMBL" id="FMYI01000007">
    <property type="protein sequence ID" value="SDC36141.1"/>
    <property type="molecule type" value="Genomic_DNA"/>
</dbReference>
<dbReference type="OrthoDB" id="9790659at2"/>
<dbReference type="Proteomes" id="UP000242949">
    <property type="component" value="Unassembled WGS sequence"/>
</dbReference>
<feature type="transmembrane region" description="Helical" evidence="1">
    <location>
        <begin position="181"/>
        <end position="200"/>
    </location>
</feature>
<evidence type="ECO:0000313" key="3">
    <source>
        <dbReference type="Proteomes" id="UP000242949"/>
    </source>
</evidence>
<reference evidence="3" key="1">
    <citation type="submission" date="2016-09" db="EMBL/GenBank/DDBJ databases">
        <authorList>
            <person name="Varghese N."/>
            <person name="Submissions S."/>
        </authorList>
    </citation>
    <scope>NUCLEOTIDE SEQUENCE [LARGE SCALE GENOMIC DNA]</scope>
    <source>
        <strain evidence="3">S5</strain>
    </source>
</reference>
<dbReference type="STRING" id="1612202.SAMN05421734_10734"/>
<feature type="transmembrane region" description="Helical" evidence="1">
    <location>
        <begin position="220"/>
        <end position="235"/>
    </location>
</feature>
<dbReference type="PANTHER" id="PTHR20992:SF9">
    <property type="entry name" value="AT15442P-RELATED"/>
    <property type="match status" value="1"/>
</dbReference>
<name>A0A1G6KZ94_9BACI</name>
<keyword evidence="3" id="KW-1185">Reference proteome</keyword>
<sequence>MELQLIEVYIPNDKVDNFNDRLDSFDIVSEWASRATDQMHLYKLLIEKQHTEEILDFLETEANYDDKMQAILYDISTYLPREKIEEKEEEAKLTEEEKKAEVTRASRQELYHVVDSASHFTTNFRWMLILSAIVATVGIVKDSAAVVIGAMVIAPLIGPFTSLAFSAVLGDRKVMLRSSATASVGILLPLSIAIVFGFLFDIPVDSDEFSARLNVEFMDIILALAAGAAGALSFVKRVSEALVGVMVSVALLPPTVVLGMMLGSFEWVEAVTPLLLLLVNVNSILLSAIVVFWVTGIKPINWREIQVANTSRMIALIFVSVVILVLSIFIYIIAS</sequence>
<feature type="transmembrane region" description="Helical" evidence="1">
    <location>
        <begin position="314"/>
        <end position="334"/>
    </location>
</feature>
<dbReference type="RefSeq" id="WP_090796172.1">
    <property type="nucleotide sequence ID" value="NZ_FMYI01000007.1"/>
</dbReference>
<keyword evidence="1" id="KW-0472">Membrane</keyword>
<organism evidence="2 3">
    <name type="scientific">Pelagirhabdus alkalitolerans</name>
    <dbReference type="NCBI Taxonomy" id="1612202"/>
    <lineage>
        <taxon>Bacteria</taxon>
        <taxon>Bacillati</taxon>
        <taxon>Bacillota</taxon>
        <taxon>Bacilli</taxon>
        <taxon>Bacillales</taxon>
        <taxon>Bacillaceae</taxon>
        <taxon>Pelagirhabdus</taxon>
    </lineage>
</organism>
<accession>A0A1G6KZ94</accession>
<feature type="transmembrane region" description="Helical" evidence="1">
    <location>
        <begin position="274"/>
        <end position="294"/>
    </location>
</feature>
<keyword evidence="1" id="KW-0812">Transmembrane</keyword>